<proteinExistence type="predicted"/>
<dbReference type="RefSeq" id="WP_184793102.1">
    <property type="nucleotide sequence ID" value="NZ_BONT01000016.1"/>
</dbReference>
<accession>A0A841G5I6</accession>
<dbReference type="Proteomes" id="UP000548476">
    <property type="component" value="Unassembled WGS sequence"/>
</dbReference>
<dbReference type="AlphaFoldDB" id="A0A841G5I6"/>
<reference evidence="3 4" key="1">
    <citation type="submission" date="2020-08" db="EMBL/GenBank/DDBJ databases">
        <title>Genomic Encyclopedia of Type Strains, Phase IV (KMG-IV): sequencing the most valuable type-strain genomes for metagenomic binning, comparative biology and taxonomic classification.</title>
        <authorList>
            <person name="Goeker M."/>
        </authorList>
    </citation>
    <scope>NUCLEOTIDE SEQUENCE [LARGE SCALE GENOMIC DNA]</scope>
    <source>
        <strain evidence="3 4">YIM 65646</strain>
    </source>
</reference>
<name>A0A841G5I6_9ACTN</name>
<protein>
    <submittedName>
        <fullName evidence="3">Uncharacterized protein</fullName>
    </submittedName>
</protein>
<evidence type="ECO:0000256" key="1">
    <source>
        <dbReference type="SAM" id="MobiDB-lite"/>
    </source>
</evidence>
<organism evidence="3 4">
    <name type="scientific">Phytomonospora endophytica</name>
    <dbReference type="NCBI Taxonomy" id="714109"/>
    <lineage>
        <taxon>Bacteria</taxon>
        <taxon>Bacillati</taxon>
        <taxon>Actinomycetota</taxon>
        <taxon>Actinomycetes</taxon>
        <taxon>Micromonosporales</taxon>
        <taxon>Micromonosporaceae</taxon>
        <taxon>Phytomonospora</taxon>
    </lineage>
</organism>
<gene>
    <name evidence="3" type="ORF">HNR73_007928</name>
</gene>
<keyword evidence="2" id="KW-1133">Transmembrane helix</keyword>
<evidence type="ECO:0000256" key="2">
    <source>
        <dbReference type="SAM" id="Phobius"/>
    </source>
</evidence>
<evidence type="ECO:0000313" key="3">
    <source>
        <dbReference type="EMBL" id="MBB6040029.1"/>
    </source>
</evidence>
<keyword evidence="4" id="KW-1185">Reference proteome</keyword>
<keyword evidence="2" id="KW-0472">Membrane</keyword>
<keyword evidence="2" id="KW-0812">Transmembrane</keyword>
<feature type="region of interest" description="Disordered" evidence="1">
    <location>
        <begin position="1"/>
        <end position="85"/>
    </location>
</feature>
<sequence length="309" mass="31903">MTSPFPPPPPSQWGPDGTGEPSDMDDPPAKGPTSYELYPAEGGGWPDQPVTSVPSPQQPPPGYPPQGYPPPQGYAPQPPPPPVYAPAPYAPPQYMPGPPVKSGGNKGWIIGGIVAGALVIVCVVGIIVIGALVKADEEEPLAYTPTVAAAPAGGSYSNPSDLCDVIDIDRYATAFAMEQDGTPSNTSSDSSTGAGYGWSSCYISLDREEPTFDYASLSVDLTIDSADYLETSYDSAVSAMSGTSYSGPSIGEESDWSAGDSTYGESLSVVIRNGNAVLRVSLSDSADAATREGLANLIVDTANEVFNAI</sequence>
<dbReference type="EMBL" id="JACHGT010000031">
    <property type="protein sequence ID" value="MBB6040029.1"/>
    <property type="molecule type" value="Genomic_DNA"/>
</dbReference>
<feature type="transmembrane region" description="Helical" evidence="2">
    <location>
        <begin position="108"/>
        <end position="133"/>
    </location>
</feature>
<feature type="compositionally biased region" description="Pro residues" evidence="1">
    <location>
        <begin position="56"/>
        <end position="85"/>
    </location>
</feature>
<evidence type="ECO:0000313" key="4">
    <source>
        <dbReference type="Proteomes" id="UP000548476"/>
    </source>
</evidence>
<feature type="compositionally biased region" description="Pro residues" evidence="1">
    <location>
        <begin position="1"/>
        <end position="12"/>
    </location>
</feature>
<comment type="caution">
    <text evidence="3">The sequence shown here is derived from an EMBL/GenBank/DDBJ whole genome shotgun (WGS) entry which is preliminary data.</text>
</comment>